<name>A0ACA6AW81_EHRCJ</name>
<evidence type="ECO:0000313" key="1">
    <source>
        <dbReference type="EMBL" id="AAZ68753.1"/>
    </source>
</evidence>
<protein>
    <submittedName>
        <fullName evidence="1">Uncharacterized protein</fullName>
    </submittedName>
</protein>
<sequence length="223" mass="25330">MKIEYILAIVFAVVVAILLIISLLYWLLKSSRRLKEQAGGQEIFKSIGSGRIPIVPENKNVVNALFKVNASLAEHVSCQFSVMQILLDAIKYMMLENGEEEALILKLNEICIDIFSAYYVIDFRSRVSTIRINEYNLLANDLVRSYQDMCDICEDLLSLIEQHKVTDYKQCCAQLMKNIVLECKNECLMLMLQEQSYNCSVLPSIGLEDSFVNGVGSCQQDMC</sequence>
<keyword evidence="2" id="KW-1185">Reference proteome</keyword>
<dbReference type="Proteomes" id="UP000000435">
    <property type="component" value="Chromosome"/>
</dbReference>
<reference evidence="2" key="1">
    <citation type="journal article" date="2006" name="J. Bacteriol.">
        <title>The genome of the obligately intracellular bacterium Ehrlichia canis reveals themes of complex membrane structure and immune evasion strategies.</title>
        <authorList>
            <person name="Mavromatis K."/>
            <person name="Doyle C.K."/>
            <person name="Lykidis A."/>
            <person name="Ivanova N."/>
            <person name="Francino M.P."/>
            <person name="Chain P."/>
            <person name="Shin M."/>
            <person name="Malfatti S."/>
            <person name="Larimer F."/>
            <person name="Copeland A."/>
            <person name="Detter J.C."/>
            <person name="Land M."/>
            <person name="Richardson P.M."/>
            <person name="Yu X.J."/>
            <person name="Walker D.H."/>
            <person name="McBride J.W."/>
            <person name="Kyrpides N.C."/>
        </authorList>
    </citation>
    <scope>NUCLEOTIDE SEQUENCE [LARGE SCALE GENOMIC DNA]</scope>
    <source>
        <strain evidence="2">Jake</strain>
    </source>
</reference>
<proteinExistence type="predicted"/>
<organism evidence="1 2">
    <name type="scientific">Ehrlichia canis (strain Jake)</name>
    <dbReference type="NCBI Taxonomy" id="269484"/>
    <lineage>
        <taxon>Bacteria</taxon>
        <taxon>Pseudomonadati</taxon>
        <taxon>Pseudomonadota</taxon>
        <taxon>Alphaproteobacteria</taxon>
        <taxon>Rickettsiales</taxon>
        <taxon>Anaplasmataceae</taxon>
        <taxon>Ehrlichia</taxon>
    </lineage>
</organism>
<evidence type="ECO:0000313" key="2">
    <source>
        <dbReference type="Proteomes" id="UP000000435"/>
    </source>
</evidence>
<dbReference type="EMBL" id="CP000107">
    <property type="protein sequence ID" value="AAZ68753.1"/>
    <property type="molecule type" value="Genomic_DNA"/>
</dbReference>
<accession>A0ACA6AW81</accession>
<gene>
    <name evidence="1" type="ordered locus">Ecaj_0721</name>
</gene>